<sequence>MPGRIRPDDIRSSNDSDLYSDWPPPGIIRPPSYAVRLPGEILATDGPPEVNPPSASLTGQPSTDNPSSSLHNDFDWILLDVEGDNGNDIFFRPDRTSGGTDFFIRFNVGDRRDSIHFYSDAQSEQLAENDWIDDICTRGVTPLPYHRNQRESLQQAMNSRFTGATSEGRNGIEVDHPSMRLMEESLRIVYRDVIVPNQNSRGDR</sequence>
<dbReference type="AlphaFoldDB" id="A0A1E3I9Z4"/>
<feature type="compositionally biased region" description="Polar residues" evidence="1">
    <location>
        <begin position="53"/>
        <end position="69"/>
    </location>
</feature>
<evidence type="ECO:0000256" key="1">
    <source>
        <dbReference type="SAM" id="MobiDB-lite"/>
    </source>
</evidence>
<evidence type="ECO:0000313" key="3">
    <source>
        <dbReference type="Proteomes" id="UP000094043"/>
    </source>
</evidence>
<name>A0A1E3I9Z4_9TREE</name>
<feature type="compositionally biased region" description="Basic and acidic residues" evidence="1">
    <location>
        <begin position="1"/>
        <end position="14"/>
    </location>
</feature>
<dbReference type="RefSeq" id="XP_066071334.1">
    <property type="nucleotide sequence ID" value="XM_066215237.1"/>
</dbReference>
<reference evidence="2" key="2">
    <citation type="journal article" date="2022" name="Elife">
        <title>Obligate sexual reproduction of a homothallic fungus closely related to the Cryptococcus pathogenic species complex.</title>
        <authorList>
            <person name="Passer A.R."/>
            <person name="Clancey S.A."/>
            <person name="Shea T."/>
            <person name="David-Palma M."/>
            <person name="Averette A.F."/>
            <person name="Boekhout T."/>
            <person name="Porcel B.M."/>
            <person name="Nowrousian M."/>
            <person name="Cuomo C.A."/>
            <person name="Sun S."/>
            <person name="Heitman J."/>
            <person name="Coelho M.A."/>
        </authorList>
    </citation>
    <scope>NUCLEOTIDE SEQUENCE</scope>
    <source>
        <strain evidence="2">CBS 7841</strain>
    </source>
</reference>
<dbReference type="KEGG" id="cdep:91090084"/>
<dbReference type="GeneID" id="91090084"/>
<protein>
    <submittedName>
        <fullName evidence="2">Uncharacterized protein</fullName>
    </submittedName>
</protein>
<accession>A0A1E3I9Z4</accession>
<dbReference type="EMBL" id="CP143790">
    <property type="protein sequence ID" value="WVN90634.1"/>
    <property type="molecule type" value="Genomic_DNA"/>
</dbReference>
<feature type="region of interest" description="Disordered" evidence="1">
    <location>
        <begin position="1"/>
        <end position="69"/>
    </location>
</feature>
<evidence type="ECO:0000313" key="2">
    <source>
        <dbReference type="EMBL" id="WVN90634.1"/>
    </source>
</evidence>
<gene>
    <name evidence="2" type="ORF">L203_105875</name>
</gene>
<dbReference type="Proteomes" id="UP000094043">
    <property type="component" value="Chromosome 7"/>
</dbReference>
<reference evidence="2" key="3">
    <citation type="submission" date="2024-01" db="EMBL/GenBank/DDBJ databases">
        <authorList>
            <person name="Coelho M.A."/>
            <person name="David-Palma M."/>
            <person name="Shea T."/>
            <person name="Sun S."/>
            <person name="Cuomo C.A."/>
            <person name="Heitman J."/>
        </authorList>
    </citation>
    <scope>NUCLEOTIDE SEQUENCE</scope>
    <source>
        <strain evidence="2">CBS 7841</strain>
    </source>
</reference>
<dbReference type="VEuPathDB" id="FungiDB:L203_05030"/>
<reference evidence="2" key="1">
    <citation type="submission" date="2016-06" db="EMBL/GenBank/DDBJ databases">
        <authorList>
            <person name="Cuomo C."/>
            <person name="Litvintseva A."/>
            <person name="Heitman J."/>
            <person name="Chen Y."/>
            <person name="Sun S."/>
            <person name="Springer D."/>
            <person name="Dromer F."/>
            <person name="Young S."/>
            <person name="Zeng Q."/>
            <person name="Chapman S."/>
            <person name="Gujja S."/>
            <person name="Saif S."/>
            <person name="Birren B."/>
        </authorList>
    </citation>
    <scope>NUCLEOTIDE SEQUENCE</scope>
    <source>
        <strain evidence="2">CBS 7841</strain>
    </source>
</reference>
<keyword evidence="3" id="KW-1185">Reference proteome</keyword>
<organism evidence="2 3">
    <name type="scientific">Cryptococcus depauperatus CBS 7841</name>
    <dbReference type="NCBI Taxonomy" id="1295531"/>
    <lineage>
        <taxon>Eukaryota</taxon>
        <taxon>Fungi</taxon>
        <taxon>Dikarya</taxon>
        <taxon>Basidiomycota</taxon>
        <taxon>Agaricomycotina</taxon>
        <taxon>Tremellomycetes</taxon>
        <taxon>Tremellales</taxon>
        <taxon>Cryptococcaceae</taxon>
        <taxon>Cryptococcus</taxon>
    </lineage>
</organism>
<proteinExistence type="predicted"/>